<evidence type="ECO:0000256" key="2">
    <source>
        <dbReference type="ARBA" id="ARBA00008314"/>
    </source>
</evidence>
<feature type="compositionally biased region" description="Low complexity" evidence="16">
    <location>
        <begin position="930"/>
        <end position="972"/>
    </location>
</feature>
<protein>
    <recommendedName>
        <fullName evidence="22">Myosin-1</fullName>
    </recommendedName>
</protein>
<keyword evidence="7 15" id="KW-0547">Nucleotide-binding</keyword>
<evidence type="ECO:0000259" key="19">
    <source>
        <dbReference type="PROSITE" id="PS51757"/>
    </source>
</evidence>
<dbReference type="PRINTS" id="PR00193">
    <property type="entry name" value="MYOSINHEAVY"/>
</dbReference>
<evidence type="ECO:0000313" key="21">
    <source>
        <dbReference type="Proteomes" id="UP000761534"/>
    </source>
</evidence>
<evidence type="ECO:0000256" key="1">
    <source>
        <dbReference type="ARBA" id="ARBA00004134"/>
    </source>
</evidence>
<dbReference type="PROSITE" id="PS51456">
    <property type="entry name" value="MYOSIN_MOTOR"/>
    <property type="match status" value="1"/>
</dbReference>
<dbReference type="CDD" id="cd01378">
    <property type="entry name" value="MYSc_Myo1"/>
    <property type="match status" value="1"/>
</dbReference>
<evidence type="ECO:0000256" key="7">
    <source>
        <dbReference type="ARBA" id="ARBA00022741"/>
    </source>
</evidence>
<dbReference type="Gene3D" id="1.10.10.820">
    <property type="match status" value="1"/>
</dbReference>
<dbReference type="OrthoDB" id="6108017at2759"/>
<dbReference type="GO" id="GO:0005524">
    <property type="term" value="F:ATP binding"/>
    <property type="evidence" value="ECO:0007669"/>
    <property type="project" value="UniProtKB-UniRule"/>
</dbReference>
<feature type="domain" description="SH3" evidence="17">
    <location>
        <begin position="992"/>
        <end position="1053"/>
    </location>
</feature>
<dbReference type="PROSITE" id="PS51757">
    <property type="entry name" value="TH1"/>
    <property type="match status" value="1"/>
</dbReference>
<comment type="caution">
    <text evidence="20">The sequence shown here is derived from an EMBL/GenBank/DDBJ whole genome shotgun (WGS) entry which is preliminary data.</text>
</comment>
<dbReference type="InterPro" id="IPR036961">
    <property type="entry name" value="Kinesin_motor_dom_sf"/>
</dbReference>
<dbReference type="GO" id="GO:0005886">
    <property type="term" value="C:plasma membrane"/>
    <property type="evidence" value="ECO:0007669"/>
    <property type="project" value="TreeGrafter"/>
</dbReference>
<dbReference type="Gene3D" id="1.20.5.4820">
    <property type="match status" value="1"/>
</dbReference>
<evidence type="ECO:0000313" key="20">
    <source>
        <dbReference type="EMBL" id="KAA8916632.1"/>
    </source>
</evidence>
<dbReference type="Gene3D" id="1.20.58.530">
    <property type="match status" value="1"/>
</dbReference>
<dbReference type="PANTHER" id="PTHR13140">
    <property type="entry name" value="MYOSIN"/>
    <property type="match status" value="1"/>
</dbReference>
<feature type="domain" description="Myosin motor" evidence="18">
    <location>
        <begin position="1"/>
        <end position="604"/>
    </location>
</feature>
<dbReference type="VEuPathDB" id="FungiDB:TRICI_001258"/>
<dbReference type="InterPro" id="IPR036028">
    <property type="entry name" value="SH3-like_dom_sf"/>
</dbReference>
<dbReference type="InterPro" id="IPR010926">
    <property type="entry name" value="Myosin_TH1"/>
</dbReference>
<dbReference type="InterPro" id="IPR001452">
    <property type="entry name" value="SH3_domain"/>
</dbReference>
<evidence type="ECO:0000256" key="3">
    <source>
        <dbReference type="ARBA" id="ARBA00022443"/>
    </source>
</evidence>
<dbReference type="PROSITE" id="PS50096">
    <property type="entry name" value="IQ"/>
    <property type="match status" value="1"/>
</dbReference>
<dbReference type="GO" id="GO:0016459">
    <property type="term" value="C:myosin complex"/>
    <property type="evidence" value="ECO:0007669"/>
    <property type="project" value="UniProtKB-KW"/>
</dbReference>
<keyword evidence="5" id="KW-0597">Phosphoprotein</keyword>
<dbReference type="InterPro" id="IPR027417">
    <property type="entry name" value="P-loop_NTPase"/>
</dbReference>
<dbReference type="InterPro" id="IPR001609">
    <property type="entry name" value="Myosin_head_motor_dom-like"/>
</dbReference>
<dbReference type="FunFam" id="1.20.58.530:FF:000007">
    <property type="entry name" value="Myosin IE"/>
    <property type="match status" value="1"/>
</dbReference>
<evidence type="ECO:0000256" key="16">
    <source>
        <dbReference type="SAM" id="MobiDB-lite"/>
    </source>
</evidence>
<evidence type="ECO:0000256" key="6">
    <source>
        <dbReference type="ARBA" id="ARBA00022737"/>
    </source>
</evidence>
<dbReference type="InterPro" id="IPR036072">
    <property type="entry name" value="MYSc_Myo1"/>
</dbReference>
<proteinExistence type="inferred from homology"/>
<evidence type="ECO:0000256" key="15">
    <source>
        <dbReference type="PROSITE-ProRule" id="PRU00782"/>
    </source>
</evidence>
<dbReference type="SUPFAM" id="SSF52540">
    <property type="entry name" value="P-loop containing nucleoside triphosphate hydrolases"/>
    <property type="match status" value="1"/>
</dbReference>
<dbReference type="Gene3D" id="2.30.30.40">
    <property type="entry name" value="SH3 Domains"/>
    <property type="match status" value="1"/>
</dbReference>
<comment type="subcellular location">
    <subcellularLocation>
        <location evidence="1">Cytoplasm</location>
        <location evidence="1">Cytoskeleton</location>
        <location evidence="1">Actin patch</location>
    </subcellularLocation>
</comment>
<dbReference type="FunFam" id="1.10.10.820:FF:000001">
    <property type="entry name" value="Myosin heavy chain"/>
    <property type="match status" value="1"/>
</dbReference>
<dbReference type="AlphaFoldDB" id="A0A642V931"/>
<dbReference type="GO" id="GO:0007015">
    <property type="term" value="P:actin filament organization"/>
    <property type="evidence" value="ECO:0007669"/>
    <property type="project" value="TreeGrafter"/>
</dbReference>
<feature type="binding site" evidence="15">
    <location>
        <begin position="18"/>
        <end position="25"/>
    </location>
    <ligand>
        <name>ATP</name>
        <dbReference type="ChEBI" id="CHEBI:30616"/>
    </ligand>
</feature>
<dbReference type="GO" id="GO:0030479">
    <property type="term" value="C:actin cortical patch"/>
    <property type="evidence" value="ECO:0007669"/>
    <property type="project" value="UniProtKB-SubCell"/>
</dbReference>
<feature type="compositionally biased region" description="Pro residues" evidence="16">
    <location>
        <begin position="870"/>
        <end position="885"/>
    </location>
</feature>
<evidence type="ECO:0000256" key="12">
    <source>
        <dbReference type="ARBA" id="ARBA00023203"/>
    </source>
</evidence>
<dbReference type="GO" id="GO:0016787">
    <property type="term" value="F:hydrolase activity"/>
    <property type="evidence" value="ECO:0007669"/>
    <property type="project" value="UniProtKB-KW"/>
</dbReference>
<dbReference type="EMBL" id="SWFS01000093">
    <property type="protein sequence ID" value="KAA8916632.1"/>
    <property type="molecule type" value="Genomic_DNA"/>
</dbReference>
<evidence type="ECO:0008006" key="22">
    <source>
        <dbReference type="Google" id="ProtNLM"/>
    </source>
</evidence>
<dbReference type="GO" id="GO:0071852">
    <property type="term" value="P:fungal-type cell wall organization or biogenesis"/>
    <property type="evidence" value="ECO:0007669"/>
    <property type="project" value="UniProtKB-ARBA"/>
</dbReference>
<gene>
    <name evidence="20" type="ORF">TRICI_001258</name>
</gene>
<dbReference type="GO" id="GO:0051286">
    <property type="term" value="C:cell tip"/>
    <property type="evidence" value="ECO:0007669"/>
    <property type="project" value="TreeGrafter"/>
</dbReference>
<reference evidence="20" key="1">
    <citation type="journal article" date="2019" name="G3 (Bethesda)">
        <title>Genome Assemblies of Two Rare Opportunistic Yeast Pathogens: Diutina rugosa (syn. Candida rugosa) and Trichomonascus ciferrii (syn. Candida ciferrii).</title>
        <authorList>
            <person name="Mixao V."/>
            <person name="Saus E."/>
            <person name="Hansen A.P."/>
            <person name="Lass-Florl C."/>
            <person name="Gabaldon T."/>
        </authorList>
    </citation>
    <scope>NUCLEOTIDE SEQUENCE</scope>
    <source>
        <strain evidence="20">CBS 4856</strain>
    </source>
</reference>
<dbReference type="PROSITE" id="PS50002">
    <property type="entry name" value="SH3"/>
    <property type="match status" value="1"/>
</dbReference>
<keyword evidence="12 15" id="KW-0009">Actin-binding</keyword>
<evidence type="ECO:0000256" key="5">
    <source>
        <dbReference type="ARBA" id="ARBA00022553"/>
    </source>
</evidence>
<evidence type="ECO:0000256" key="10">
    <source>
        <dbReference type="ARBA" id="ARBA00023123"/>
    </source>
</evidence>
<feature type="domain" description="TH1" evidence="19">
    <location>
        <begin position="662"/>
        <end position="864"/>
    </location>
</feature>
<keyword evidence="13" id="KW-0206">Cytoskeleton</keyword>
<dbReference type="Pfam" id="PF06017">
    <property type="entry name" value="Myosin_TH1"/>
    <property type="match status" value="1"/>
</dbReference>
<dbReference type="Gene3D" id="3.40.850.10">
    <property type="entry name" value="Kinesin motor domain"/>
    <property type="match status" value="1"/>
</dbReference>
<dbReference type="Pfam" id="PF00018">
    <property type="entry name" value="SH3_1"/>
    <property type="match status" value="1"/>
</dbReference>
<feature type="compositionally biased region" description="Low complexity" evidence="16">
    <location>
        <begin position="1080"/>
        <end position="1106"/>
    </location>
</feature>
<keyword evidence="10 15" id="KW-0518">Myosin</keyword>
<feature type="region of interest" description="Disordered" evidence="16">
    <location>
        <begin position="810"/>
        <end position="994"/>
    </location>
</feature>
<dbReference type="FunFam" id="1.20.120.720:FF:000015">
    <property type="entry name" value="Myosin I"/>
    <property type="match status" value="1"/>
</dbReference>
<evidence type="ECO:0000259" key="17">
    <source>
        <dbReference type="PROSITE" id="PS50002"/>
    </source>
</evidence>
<dbReference type="SMART" id="SM00326">
    <property type="entry name" value="SH3"/>
    <property type="match status" value="1"/>
</dbReference>
<evidence type="ECO:0000256" key="9">
    <source>
        <dbReference type="ARBA" id="ARBA00022840"/>
    </source>
</evidence>
<dbReference type="GO" id="GO:0051666">
    <property type="term" value="P:actin cortical patch localization"/>
    <property type="evidence" value="ECO:0007669"/>
    <property type="project" value="TreeGrafter"/>
</dbReference>
<dbReference type="FunFam" id="1.20.5.4820:FF:000004">
    <property type="entry name" value="Myosin IE"/>
    <property type="match status" value="1"/>
</dbReference>
<dbReference type="GO" id="GO:0051015">
    <property type="term" value="F:actin filament binding"/>
    <property type="evidence" value="ECO:0007669"/>
    <property type="project" value="TreeGrafter"/>
</dbReference>
<organism evidence="20 21">
    <name type="scientific">Trichomonascus ciferrii</name>
    <dbReference type="NCBI Taxonomy" id="44093"/>
    <lineage>
        <taxon>Eukaryota</taxon>
        <taxon>Fungi</taxon>
        <taxon>Dikarya</taxon>
        <taxon>Ascomycota</taxon>
        <taxon>Saccharomycotina</taxon>
        <taxon>Dipodascomycetes</taxon>
        <taxon>Dipodascales</taxon>
        <taxon>Trichomonascaceae</taxon>
        <taxon>Trichomonascus</taxon>
        <taxon>Trichomonascus ciferrii complex</taxon>
    </lineage>
</organism>
<keyword evidence="3 14" id="KW-0728">SH3 domain</keyword>
<evidence type="ECO:0000259" key="18">
    <source>
        <dbReference type="PROSITE" id="PS51456"/>
    </source>
</evidence>
<dbReference type="GO" id="GO:0000146">
    <property type="term" value="F:microfilament motor activity"/>
    <property type="evidence" value="ECO:0007669"/>
    <property type="project" value="TreeGrafter"/>
</dbReference>
<evidence type="ECO:0000256" key="14">
    <source>
        <dbReference type="PROSITE-ProRule" id="PRU00192"/>
    </source>
</evidence>
<evidence type="ECO:0000256" key="8">
    <source>
        <dbReference type="ARBA" id="ARBA00022801"/>
    </source>
</evidence>
<keyword evidence="11 15" id="KW-0505">Motor protein</keyword>
<feature type="compositionally biased region" description="Low complexity" evidence="16">
    <location>
        <begin position="886"/>
        <end position="915"/>
    </location>
</feature>
<dbReference type="GO" id="GO:0007121">
    <property type="term" value="P:bipolar cellular bud site selection"/>
    <property type="evidence" value="ECO:0007669"/>
    <property type="project" value="UniProtKB-ARBA"/>
</dbReference>
<keyword evidence="21" id="KW-1185">Reference proteome</keyword>
<evidence type="ECO:0000256" key="11">
    <source>
        <dbReference type="ARBA" id="ARBA00023175"/>
    </source>
</evidence>
<evidence type="ECO:0000256" key="13">
    <source>
        <dbReference type="ARBA" id="ARBA00023212"/>
    </source>
</evidence>
<dbReference type="Proteomes" id="UP000761534">
    <property type="component" value="Unassembled WGS sequence"/>
</dbReference>
<keyword evidence="4" id="KW-0963">Cytoplasm</keyword>
<dbReference type="PANTHER" id="PTHR13140:SF837">
    <property type="entry name" value="MYOSIN-3-RELATED"/>
    <property type="match status" value="1"/>
</dbReference>
<feature type="compositionally biased region" description="Pro residues" evidence="16">
    <location>
        <begin position="977"/>
        <end position="986"/>
    </location>
</feature>
<feature type="region of interest" description="Actin-binding" evidence="15">
    <location>
        <begin position="477"/>
        <end position="499"/>
    </location>
</feature>
<feature type="region of interest" description="Disordered" evidence="16">
    <location>
        <begin position="1053"/>
        <end position="1150"/>
    </location>
</feature>
<keyword evidence="9 15" id="KW-0067">ATP-binding</keyword>
<name>A0A642V931_9ASCO</name>
<dbReference type="GO" id="GO:0006897">
    <property type="term" value="P:endocytosis"/>
    <property type="evidence" value="ECO:0007669"/>
    <property type="project" value="TreeGrafter"/>
</dbReference>
<evidence type="ECO:0000256" key="4">
    <source>
        <dbReference type="ARBA" id="ARBA00022490"/>
    </source>
</evidence>
<keyword evidence="6" id="KW-0677">Repeat</keyword>
<dbReference type="SUPFAM" id="SSF50044">
    <property type="entry name" value="SH3-domain"/>
    <property type="match status" value="1"/>
</dbReference>
<dbReference type="SMART" id="SM00242">
    <property type="entry name" value="MYSc"/>
    <property type="match status" value="1"/>
</dbReference>
<dbReference type="GO" id="GO:0006950">
    <property type="term" value="P:response to stress"/>
    <property type="evidence" value="ECO:0007669"/>
    <property type="project" value="UniProtKB-ARBA"/>
</dbReference>
<keyword evidence="8" id="KW-0378">Hydrolase</keyword>
<comment type="similarity">
    <text evidence="2 15">Belongs to the TRAFAC class myosin-kinesin ATPase superfamily. Myosin family.</text>
</comment>
<feature type="compositionally biased region" description="Basic and acidic residues" evidence="16">
    <location>
        <begin position="819"/>
        <end position="831"/>
    </location>
</feature>
<accession>A0A642V931</accession>
<sequence>MFYNMKSYHESQCVIISGESGAGKTEAAKRIMQYIASVSGESSQGIQKIKDMVLATNPLLESFGCAKTLRNDNSSRHGKYLEILFNRQGEPIGANITNYLLEKARVVGQIKNERNFHIFYQFSKGASQQHREMYGIQGPETYTYTSASKCTSVNSIDDVSDFQQTLNAMQIIGLGQEEQDQIFRLLAAILWIGNIDFAENDEGNSTIRDSSVTNFVAYLLDVDAEAIEKALTIRIIETSRGGRRGSVYESPLNPVQARAVRDALAKAIYNNLFDWIVSRVNQSLQTQGAAEKTIGILDIYGFEIFENNSFEQICINYVNEKLQQIFIELTLKAEQEEYVREQIEWTPIKYFNNKIVCDLIEERRPPGIFSVLNDACATAHADPTAADQNFGMKLEMLSNNAHFETRQSKFLIKHYAGDVMYDVAGMTDKNKDQLQKDILVLVGRSNNQFLTSLFPDAVDTESKRRPPTASDKIKQSANALMETLSRAEPSYIRTIKPNQNRSPKEYDEKAVLHQVKYLGLQENVRIRRAGFAYRQIFDKFTERFYLLSPKTSYAGDYIWQGDTKEACKQILKDTNIPTSEYQMGVSKVFIKTPETLFALEHMRDMYWHNMAARIQRAWRAYLKYKSDMATKIQRAWREYKGSKKYTELRDKGHQVLGGRKERRRYSLLGYRRFWGDYLGCNIQSGPGGFLMKAIGVNERVTFSCRGETLHAKFGRSSQRVPRIFILTQSKLYIVNEEILNRQLTYHIERSIPVSSIRQVSMSNLRDDWIALSIGSSSEPDPFIWCVFKTELVTRLNVPVNIDSTVQYNKKPGKPTTVKFQKDTTVPRDDTYKSGVVHVPPGEPANSVSEPVPKPKPKPQSSKPQKRQPPRRVPAPSQPKPAPQAQPLPGGHTEAQAVPQMPAQIAQPVQQQHQAPPRQPQPSVETSSHGAAAAAAQAALASSQQHNGYSQSSTENSTESVSTPATSTSTASKRASKVPPPPPPPQAPAAAKPNETTAKVLYDYTATGSNELSITRDEIVVILKDENNGWVLAKKQTGGASGWTPAAYVEVIKTQPPVKKKAPPPAPPKKPKPAALQAGNSSSRAASSSVTPQPGSTPGSNGSSNPNLASGLAEAMKQKKQEDSNFAGGLANALKARSQATRSDDESDDDW</sequence>
<dbReference type="Pfam" id="PF00063">
    <property type="entry name" value="Myosin_head"/>
    <property type="match status" value="1"/>
</dbReference>
<dbReference type="Gene3D" id="1.20.120.720">
    <property type="entry name" value="Myosin VI head, motor domain, U50 subdomain"/>
    <property type="match status" value="1"/>
</dbReference>